<dbReference type="PANTHER" id="PTHR43394">
    <property type="entry name" value="ATP-DEPENDENT PERMEASE MDL1, MITOCHONDRIAL"/>
    <property type="match status" value="1"/>
</dbReference>
<accession>A0A397S7R6</accession>
<name>A0A397S7R6_9GLOM</name>
<proteinExistence type="predicted"/>
<dbReference type="Gene3D" id="3.40.50.300">
    <property type="entry name" value="P-loop containing nucleotide triphosphate hydrolases"/>
    <property type="match status" value="1"/>
</dbReference>
<dbReference type="Pfam" id="PF00005">
    <property type="entry name" value="ABC_tran"/>
    <property type="match status" value="1"/>
</dbReference>
<reference evidence="2 3" key="1">
    <citation type="submission" date="2018-06" db="EMBL/GenBank/DDBJ databases">
        <title>Comparative genomics reveals the genomic features of Rhizophagus irregularis, R. cerebriforme, R. diaphanum and Gigaspora rosea, and their symbiotic lifestyle signature.</title>
        <authorList>
            <person name="Morin E."/>
            <person name="San Clemente H."/>
            <person name="Chen E.C.H."/>
            <person name="De La Providencia I."/>
            <person name="Hainaut M."/>
            <person name="Kuo A."/>
            <person name="Kohler A."/>
            <person name="Murat C."/>
            <person name="Tang N."/>
            <person name="Roy S."/>
            <person name="Loubradou J."/>
            <person name="Henrissat B."/>
            <person name="Grigoriev I.V."/>
            <person name="Corradi N."/>
            <person name="Roux C."/>
            <person name="Martin F.M."/>
        </authorList>
    </citation>
    <scope>NUCLEOTIDE SEQUENCE [LARGE SCALE GENOMIC DNA]</scope>
    <source>
        <strain evidence="2 3">DAOM 227022</strain>
    </source>
</reference>
<feature type="non-terminal residue" evidence="2">
    <location>
        <position position="86"/>
    </location>
</feature>
<dbReference type="InterPro" id="IPR027417">
    <property type="entry name" value="P-loop_NTPase"/>
</dbReference>
<dbReference type="OrthoDB" id="2399726at2759"/>
<evidence type="ECO:0000313" key="3">
    <source>
        <dbReference type="Proteomes" id="UP000265703"/>
    </source>
</evidence>
<evidence type="ECO:0000259" key="1">
    <source>
        <dbReference type="Pfam" id="PF00005"/>
    </source>
</evidence>
<dbReference type="GO" id="GO:0015421">
    <property type="term" value="F:ABC-type oligopeptide transporter activity"/>
    <property type="evidence" value="ECO:0007669"/>
    <property type="project" value="TreeGrafter"/>
</dbReference>
<sequence>DFIAKLPTKWETMVKEKGQNLSEGQKQLISLMRALVKDYEIYLLDEFLSNVSSDLKKKVLKIIFSELKSKTVIFITHDEETLSYAD</sequence>
<feature type="domain" description="ABC transporter" evidence="1">
    <location>
        <begin position="8"/>
        <end position="47"/>
    </location>
</feature>
<dbReference type="InterPro" id="IPR003439">
    <property type="entry name" value="ABC_transporter-like_ATP-bd"/>
</dbReference>
<gene>
    <name evidence="2" type="ORF">C1645_669529</name>
</gene>
<protein>
    <submittedName>
        <fullName evidence="2">P-loop containing nucleoside triphosphate hydrolase protein</fullName>
    </submittedName>
</protein>
<dbReference type="InterPro" id="IPR039421">
    <property type="entry name" value="Type_1_exporter"/>
</dbReference>
<dbReference type="AlphaFoldDB" id="A0A397S7R6"/>
<dbReference type="GO" id="GO:0005524">
    <property type="term" value="F:ATP binding"/>
    <property type="evidence" value="ECO:0007669"/>
    <property type="project" value="InterPro"/>
</dbReference>
<organism evidence="2 3">
    <name type="scientific">Glomus cerebriforme</name>
    <dbReference type="NCBI Taxonomy" id="658196"/>
    <lineage>
        <taxon>Eukaryota</taxon>
        <taxon>Fungi</taxon>
        <taxon>Fungi incertae sedis</taxon>
        <taxon>Mucoromycota</taxon>
        <taxon>Glomeromycotina</taxon>
        <taxon>Glomeromycetes</taxon>
        <taxon>Glomerales</taxon>
        <taxon>Glomeraceae</taxon>
        <taxon>Glomus</taxon>
    </lineage>
</organism>
<comment type="caution">
    <text evidence="2">The sequence shown here is derived from an EMBL/GenBank/DDBJ whole genome shotgun (WGS) entry which is preliminary data.</text>
</comment>
<dbReference type="EMBL" id="QKYT01000670">
    <property type="protein sequence ID" value="RIA82390.1"/>
    <property type="molecule type" value="Genomic_DNA"/>
</dbReference>
<dbReference type="GO" id="GO:0016887">
    <property type="term" value="F:ATP hydrolysis activity"/>
    <property type="evidence" value="ECO:0007669"/>
    <property type="project" value="InterPro"/>
</dbReference>
<dbReference type="PANTHER" id="PTHR43394:SF1">
    <property type="entry name" value="ATP-BINDING CASSETTE SUB-FAMILY B MEMBER 10, MITOCHONDRIAL"/>
    <property type="match status" value="1"/>
</dbReference>
<feature type="non-terminal residue" evidence="2">
    <location>
        <position position="1"/>
    </location>
</feature>
<dbReference type="SUPFAM" id="SSF52540">
    <property type="entry name" value="P-loop containing nucleoside triphosphate hydrolases"/>
    <property type="match status" value="1"/>
</dbReference>
<keyword evidence="3" id="KW-1185">Reference proteome</keyword>
<dbReference type="STRING" id="658196.A0A397S7R6"/>
<keyword evidence="2" id="KW-0378">Hydrolase</keyword>
<dbReference type="Proteomes" id="UP000265703">
    <property type="component" value="Unassembled WGS sequence"/>
</dbReference>
<evidence type="ECO:0000313" key="2">
    <source>
        <dbReference type="EMBL" id="RIA82390.1"/>
    </source>
</evidence>